<organism evidence="1 2">
    <name type="scientific">Racocetra persica</name>
    <dbReference type="NCBI Taxonomy" id="160502"/>
    <lineage>
        <taxon>Eukaryota</taxon>
        <taxon>Fungi</taxon>
        <taxon>Fungi incertae sedis</taxon>
        <taxon>Mucoromycota</taxon>
        <taxon>Glomeromycotina</taxon>
        <taxon>Glomeromycetes</taxon>
        <taxon>Diversisporales</taxon>
        <taxon>Gigasporaceae</taxon>
        <taxon>Racocetra</taxon>
    </lineage>
</organism>
<comment type="caution">
    <text evidence="1">The sequence shown here is derived from an EMBL/GenBank/DDBJ whole genome shotgun (WGS) entry which is preliminary data.</text>
</comment>
<feature type="non-terminal residue" evidence="1">
    <location>
        <position position="116"/>
    </location>
</feature>
<proteinExistence type="predicted"/>
<gene>
    <name evidence="1" type="ORF">RPERSI_LOCUS3640</name>
</gene>
<dbReference type="Proteomes" id="UP000789920">
    <property type="component" value="Unassembled WGS sequence"/>
</dbReference>
<reference evidence="1" key="1">
    <citation type="submission" date="2021-06" db="EMBL/GenBank/DDBJ databases">
        <authorList>
            <person name="Kallberg Y."/>
            <person name="Tangrot J."/>
            <person name="Rosling A."/>
        </authorList>
    </citation>
    <scope>NUCLEOTIDE SEQUENCE</scope>
    <source>
        <strain evidence="1">MA461A</strain>
    </source>
</reference>
<name>A0ACA9LPI0_9GLOM</name>
<dbReference type="EMBL" id="CAJVQC010004624">
    <property type="protein sequence ID" value="CAG8543070.1"/>
    <property type="molecule type" value="Genomic_DNA"/>
</dbReference>
<sequence length="116" mass="12668">MNGILNYKIQYRSSPKYKNAISPTSRFKNKGVVQSPVTNPDITEIDASSEENNDNDVSEPSTSRSRSSNIVKIDNSKADNNVSGLSTPIQYATRSLQSSRFSTQLSATSSTTTEVD</sequence>
<protein>
    <submittedName>
        <fullName evidence="1">23127_t:CDS:1</fullName>
    </submittedName>
</protein>
<evidence type="ECO:0000313" key="2">
    <source>
        <dbReference type="Proteomes" id="UP000789920"/>
    </source>
</evidence>
<accession>A0ACA9LPI0</accession>
<evidence type="ECO:0000313" key="1">
    <source>
        <dbReference type="EMBL" id="CAG8543070.1"/>
    </source>
</evidence>
<keyword evidence="2" id="KW-1185">Reference proteome</keyword>